<evidence type="ECO:0000256" key="1">
    <source>
        <dbReference type="SAM" id="MobiDB-lite"/>
    </source>
</evidence>
<dbReference type="EMBL" id="MW057854">
    <property type="protein sequence ID" value="QPB11959.1"/>
    <property type="molecule type" value="Genomic_DNA"/>
</dbReference>
<feature type="region of interest" description="Disordered" evidence="1">
    <location>
        <begin position="87"/>
        <end position="108"/>
    </location>
</feature>
<evidence type="ECO:0000313" key="3">
    <source>
        <dbReference type="Proteomes" id="UP000663070"/>
    </source>
</evidence>
<keyword evidence="3" id="KW-1185">Reference proteome</keyword>
<evidence type="ECO:0008006" key="4">
    <source>
        <dbReference type="Google" id="ProtNLM"/>
    </source>
</evidence>
<feature type="compositionally biased region" description="Low complexity" evidence="1">
    <location>
        <begin position="87"/>
        <end position="99"/>
    </location>
</feature>
<sequence>MAEPTGSIIRMPKVENALGQSTTNAASQKAVTDGINQAKSAASTADGKAVTAQNTATAAQTAASGAKTAADNAQKTANEAKTAAGNAQTAANNANSNANGRVPTSRKINGMDLTADRSITAAQVGAYSKSESDARYQPKGQSGGVTLGAEEKIESANKPSQEQLSLWEYGVSPPMITVSASGRGLPAGCVMTGKGLRQVGGNASNYQRYYIIYYRKITGGI</sequence>
<protein>
    <recommendedName>
        <fullName evidence="4">Tail fiber protein</fullName>
    </recommendedName>
</protein>
<evidence type="ECO:0000313" key="2">
    <source>
        <dbReference type="EMBL" id="QPB11959.1"/>
    </source>
</evidence>
<accession>A0A873WN34</accession>
<feature type="region of interest" description="Disordered" evidence="1">
    <location>
        <begin position="1"/>
        <end position="25"/>
    </location>
</feature>
<reference evidence="2" key="1">
    <citation type="submission" date="2020-10" db="EMBL/GenBank/DDBJ databases">
        <title>Novel bacteriophages targeting Providencia spp. as potential agents for phage therapy.</title>
        <authorList>
            <person name="Rakov C."/>
            <person name="Alkalay-Oren S."/>
            <person name="Coppenhagen-Glazer S."/>
            <person name="Hazan R."/>
        </authorList>
    </citation>
    <scope>NUCLEOTIDE SEQUENCE</scope>
</reference>
<name>A0A873WN34_9CAUD</name>
<dbReference type="Proteomes" id="UP000663070">
    <property type="component" value="Segment"/>
</dbReference>
<organism evidence="2 3">
    <name type="scientific">Providencia phage PSTCR2</name>
    <dbReference type="NCBI Taxonomy" id="2783544"/>
    <lineage>
        <taxon>Viruses</taxon>
        <taxon>Duplodnaviria</taxon>
        <taxon>Heunggongvirae</taxon>
        <taxon>Uroviricota</taxon>
        <taxon>Caudoviricetes</taxon>
        <taxon>Autographivirales</taxon>
        <taxon>Autotranscriptaviridae</taxon>
        <taxon>Studiervirinae</taxon>
        <taxon>Solymavirus</taxon>
        <taxon>Solymavirus PSTCR2</taxon>
    </lineage>
</organism>
<proteinExistence type="predicted"/>